<keyword evidence="2" id="KW-1185">Reference proteome</keyword>
<evidence type="ECO:0000313" key="1">
    <source>
        <dbReference type="EMBL" id="WIX76802.1"/>
    </source>
</evidence>
<sequence length="57" mass="6179">MHLPQVAIAMLVNDRDEVLYRPIIGLQIGINRILEHLGAAPVTDADINGPAYLRAGC</sequence>
<organism evidence="1 2">
    <name type="scientific">Amycolatopsis carbonis</name>
    <dbReference type="NCBI Taxonomy" id="715471"/>
    <lineage>
        <taxon>Bacteria</taxon>
        <taxon>Bacillati</taxon>
        <taxon>Actinomycetota</taxon>
        <taxon>Actinomycetes</taxon>
        <taxon>Pseudonocardiales</taxon>
        <taxon>Pseudonocardiaceae</taxon>
        <taxon>Amycolatopsis</taxon>
    </lineage>
</organism>
<dbReference type="KEGG" id="acab:QRX50_36015"/>
<name>A0A9Y2IBQ3_9PSEU</name>
<accession>A0A9Y2IBQ3</accession>
<gene>
    <name evidence="1" type="ORF">QRX50_36015</name>
</gene>
<dbReference type="AlphaFoldDB" id="A0A9Y2IBQ3"/>
<reference evidence="1 2" key="1">
    <citation type="submission" date="2023-06" db="EMBL/GenBank/DDBJ databases">
        <authorList>
            <person name="Oyuntsetseg B."/>
            <person name="Kim S.B."/>
        </authorList>
    </citation>
    <scope>NUCLEOTIDE SEQUENCE [LARGE SCALE GENOMIC DNA]</scope>
    <source>
        <strain evidence="1 2">2-15</strain>
    </source>
</reference>
<protein>
    <submittedName>
        <fullName evidence="1">Uncharacterized protein</fullName>
    </submittedName>
</protein>
<proteinExistence type="predicted"/>
<evidence type="ECO:0000313" key="2">
    <source>
        <dbReference type="Proteomes" id="UP001236014"/>
    </source>
</evidence>
<dbReference type="Proteomes" id="UP001236014">
    <property type="component" value="Chromosome"/>
</dbReference>
<dbReference type="EMBL" id="CP127294">
    <property type="protein sequence ID" value="WIX76802.1"/>
    <property type="molecule type" value="Genomic_DNA"/>
</dbReference>
<dbReference type="RefSeq" id="WP_285967550.1">
    <property type="nucleotide sequence ID" value="NZ_CP127294.1"/>
</dbReference>